<name>A0A6I1FQ56_9BACI</name>
<protein>
    <submittedName>
        <fullName evidence="1">Uncharacterized protein</fullName>
    </submittedName>
</protein>
<dbReference type="RefSeq" id="WP_152149349.1">
    <property type="nucleotide sequence ID" value="NZ_WEIO01000001.1"/>
</dbReference>
<dbReference type="Proteomes" id="UP000429595">
    <property type="component" value="Unassembled WGS sequence"/>
</dbReference>
<dbReference type="EMBL" id="WEIO01000001">
    <property type="protein sequence ID" value="KAB7708822.1"/>
    <property type="molecule type" value="Genomic_DNA"/>
</dbReference>
<gene>
    <name evidence="1" type="ORF">F9802_01355</name>
</gene>
<comment type="caution">
    <text evidence="1">The sequence shown here is derived from an EMBL/GenBank/DDBJ whole genome shotgun (WGS) entry which is preliminary data.</text>
</comment>
<proteinExistence type="predicted"/>
<reference evidence="1 2" key="1">
    <citation type="submission" date="2019-10" db="EMBL/GenBank/DDBJ databases">
        <title>Bacillus aerolatum sp. nov., isolated from bioaerosol of sport playgrounds.</title>
        <authorList>
            <person name="Chen P."/>
            <person name="Zhang G."/>
        </authorList>
    </citation>
    <scope>NUCLEOTIDE SEQUENCE [LARGE SCALE GENOMIC DNA]</scope>
    <source>
        <strain evidence="1 2">CX253</strain>
    </source>
</reference>
<accession>A0A6I1FQ56</accession>
<evidence type="ECO:0000313" key="2">
    <source>
        <dbReference type="Proteomes" id="UP000429595"/>
    </source>
</evidence>
<dbReference type="AlphaFoldDB" id="A0A6I1FQ56"/>
<sequence length="145" mass="16085">MRAKAFRMLVMYVSGEEVRAGVFDNKIEVFDQNLLVGEQPLPHMCTNLLASLDEEGINISKLQAVCVPGFSEKETAGRVEKETGEEAIVCGMDMARYISRRLNIQACFAVPGSLSITGSEQPIYPGDPYLLYLAEQALFMLMNDQ</sequence>
<keyword evidence="2" id="KW-1185">Reference proteome</keyword>
<evidence type="ECO:0000313" key="1">
    <source>
        <dbReference type="EMBL" id="KAB7708822.1"/>
    </source>
</evidence>
<organism evidence="1 2">
    <name type="scientific">Bacillus aerolatus</name>
    <dbReference type="NCBI Taxonomy" id="2653354"/>
    <lineage>
        <taxon>Bacteria</taxon>
        <taxon>Bacillati</taxon>
        <taxon>Bacillota</taxon>
        <taxon>Bacilli</taxon>
        <taxon>Bacillales</taxon>
        <taxon>Bacillaceae</taxon>
        <taxon>Bacillus</taxon>
    </lineage>
</organism>